<gene>
    <name evidence="1" type="ORF">UFOVP1229_127</name>
</gene>
<organism evidence="1">
    <name type="scientific">uncultured Caudovirales phage</name>
    <dbReference type="NCBI Taxonomy" id="2100421"/>
    <lineage>
        <taxon>Viruses</taxon>
        <taxon>Duplodnaviria</taxon>
        <taxon>Heunggongvirae</taxon>
        <taxon>Uroviricota</taxon>
        <taxon>Caudoviricetes</taxon>
        <taxon>Peduoviridae</taxon>
        <taxon>Maltschvirus</taxon>
        <taxon>Maltschvirus maltsch</taxon>
    </lineage>
</organism>
<evidence type="ECO:0000313" key="1">
    <source>
        <dbReference type="EMBL" id="CAB4191762.1"/>
    </source>
</evidence>
<proteinExistence type="predicted"/>
<protein>
    <submittedName>
        <fullName evidence="1">Uncharacterized protein</fullName>
    </submittedName>
</protein>
<reference evidence="1" key="1">
    <citation type="submission" date="2020-05" db="EMBL/GenBank/DDBJ databases">
        <authorList>
            <person name="Chiriac C."/>
            <person name="Salcher M."/>
            <person name="Ghai R."/>
            <person name="Kavagutti S V."/>
        </authorList>
    </citation>
    <scope>NUCLEOTIDE SEQUENCE</scope>
</reference>
<name>A0A6J5R7E4_9CAUD</name>
<sequence length="70" mass="8039">MSKRKNVFVAPKKAPDGTMGDLRRHCEYFGMRALDENDMKFLSHLYRTIHINGGKVSISSNGDENQTYNF</sequence>
<accession>A0A6J5R7E4</accession>
<dbReference type="EMBL" id="LR797178">
    <property type="protein sequence ID" value="CAB4191762.1"/>
    <property type="molecule type" value="Genomic_DNA"/>
</dbReference>